<evidence type="ECO:0000259" key="1">
    <source>
        <dbReference type="PROSITE" id="PS51794"/>
    </source>
</evidence>
<dbReference type="InterPro" id="IPR048554">
    <property type="entry name" value="DACNG"/>
</dbReference>
<name>K2G878_9BACI</name>
<protein>
    <recommendedName>
        <fullName evidence="1">DAC domain-containing protein</fullName>
    </recommendedName>
</protein>
<dbReference type="KEGG" id="sje:AAV35_011535"/>
<dbReference type="AlphaFoldDB" id="K2G878"/>
<dbReference type="Gene3D" id="3.40.1700.10">
    <property type="entry name" value="DNA integrity scanning protein, DisA, N-terminal domain"/>
    <property type="match status" value="1"/>
</dbReference>
<proteinExistence type="predicted"/>
<reference evidence="3 4" key="1">
    <citation type="journal article" date="2012" name="J. Bacteriol.">
        <title>Draft Genome Sequence of Salimicrobium sp. Strain MJ3, Isolated from Myulchi-Jeot, Korean Fermented Seafood.</title>
        <authorList>
            <person name="Lee S.H."/>
            <person name="Jung J.Y."/>
            <person name="Jeon C.O."/>
        </authorList>
    </citation>
    <scope>NUCLEOTIDE SEQUENCE [LARGE SCALE GENOMIC DNA]</scope>
    <source>
        <strain evidence="3 4">MJ3</strain>
    </source>
</reference>
<dbReference type="SUPFAM" id="SSF143597">
    <property type="entry name" value="YojJ-like"/>
    <property type="match status" value="1"/>
</dbReference>
<keyword evidence="4" id="KW-1185">Reference proteome</keyword>
<feature type="domain" description="DAC" evidence="1">
    <location>
        <begin position="219"/>
        <end position="373"/>
    </location>
</feature>
<dbReference type="PATRIC" id="fig|1230341.3.peg.1842"/>
<dbReference type="InterPro" id="IPR036888">
    <property type="entry name" value="DNA_integrity_DisA_N_sf"/>
</dbReference>
<dbReference type="eggNOG" id="ENOG502Z97Y">
    <property type="taxonomic scope" value="Bacteria"/>
</dbReference>
<dbReference type="EMBL" id="CP011361">
    <property type="protein sequence ID" value="AKG05347.1"/>
    <property type="molecule type" value="Genomic_DNA"/>
</dbReference>
<dbReference type="Pfam" id="PF21752">
    <property type="entry name" value="DACNG"/>
    <property type="match status" value="1"/>
</dbReference>
<sequence>MLMPVKVRGFWVFTILKLREEAVKSIPSLKKSNVLGRYEIKKSLLEATISNYLSACSTALQIPDVGEELNVFNRNGPEFIRSGGETFLNSFALKFHGEHFNLFELINLISSQYYEGAESSGRIIISQNEHPAVNVTLKFIDPINLSNHKAIRKLLEMTSDSISLLANGNEAYGMGYVADYDFKEEDLFIIEFKGHFKWELKHLEEILMIVEYFQPKLPRERIGKELFSDHLIRIFSSIKHDDINTVWDIIQAATEQKHGTMVVISNKAAEEADRLNSQCINVEPINFSSDIMRLVTAIDGAVLLDPKGKCHALGVILDGLATDKGDSARGARLNSAIRYLDTRDNDECLIVVVSEDGHINLIPYLKPRIPRHWIDYLIKDLQEVNESEEVDIRVFNQTMRNLERLAFYLFPKDCDTINELRENIESKIEPDIIRIVYRDFIPNPEMNKNYYK</sequence>
<evidence type="ECO:0000313" key="5">
    <source>
        <dbReference type="Proteomes" id="UP000092654"/>
    </source>
</evidence>
<dbReference type="Proteomes" id="UP000092654">
    <property type="component" value="Chromosome"/>
</dbReference>
<dbReference type="InterPro" id="IPR048555">
    <property type="entry name" value="DACNH"/>
</dbReference>
<dbReference type="InterPro" id="IPR003390">
    <property type="entry name" value="DNA_integrity_scan_DisA_N"/>
</dbReference>
<reference evidence="2" key="3">
    <citation type="submission" date="2016-11" db="EMBL/GenBank/DDBJ databases">
        <title>Salimicrobium jeotgali MJ3, isolated from Myulchi jeot, a traditional Korean fermented seafood.</title>
        <authorList>
            <person name="Kim K.H."/>
            <person name="Jeon C.O."/>
            <person name="Jin H.M."/>
        </authorList>
    </citation>
    <scope>NUCLEOTIDE SEQUENCE</scope>
    <source>
        <strain evidence="2">MJ3</strain>
    </source>
</reference>
<gene>
    <name evidence="2" type="ORF">AAV35_011535</name>
    <name evidence="3" type="ORF">MJ3_08956</name>
</gene>
<dbReference type="EMBL" id="AMPQ01000011">
    <property type="protein sequence ID" value="EKE31353.1"/>
    <property type="molecule type" value="Genomic_DNA"/>
</dbReference>
<dbReference type="Pfam" id="PF21750">
    <property type="entry name" value="DACNH"/>
    <property type="match status" value="1"/>
</dbReference>
<dbReference type="Pfam" id="PF02457">
    <property type="entry name" value="DAC"/>
    <property type="match status" value="1"/>
</dbReference>
<evidence type="ECO:0000313" key="4">
    <source>
        <dbReference type="Proteomes" id="UP000011746"/>
    </source>
</evidence>
<dbReference type="PROSITE" id="PS51794">
    <property type="entry name" value="DAC"/>
    <property type="match status" value="1"/>
</dbReference>
<evidence type="ECO:0000313" key="3">
    <source>
        <dbReference type="EMBL" id="EKE31353.1"/>
    </source>
</evidence>
<reference evidence="5" key="2">
    <citation type="submission" date="2015-06" db="EMBL/GenBank/DDBJ databases">
        <title>Salimicrobium jeotgali MJ3, isolated from Myulchi jeot, a traditional Korean fermented seafood.</title>
        <authorList>
            <person name="Kim K.H."/>
            <person name="Jeon C.O."/>
            <person name="Jin H.M."/>
        </authorList>
    </citation>
    <scope>NUCLEOTIDE SEQUENCE [LARGE SCALE GENOMIC DNA]</scope>
    <source>
        <strain evidence="5">MJ3</strain>
    </source>
</reference>
<organism evidence="3 4">
    <name type="scientific">Salimicrobium jeotgali</name>
    <dbReference type="NCBI Taxonomy" id="1230341"/>
    <lineage>
        <taxon>Bacteria</taxon>
        <taxon>Bacillati</taxon>
        <taxon>Bacillota</taxon>
        <taxon>Bacilli</taxon>
        <taxon>Bacillales</taxon>
        <taxon>Bacillaceae</taxon>
        <taxon>Salimicrobium</taxon>
    </lineage>
</organism>
<evidence type="ECO:0000313" key="2">
    <source>
        <dbReference type="EMBL" id="AKG05347.1"/>
    </source>
</evidence>
<accession>K2G878</accession>
<dbReference type="Proteomes" id="UP000011746">
    <property type="component" value="Unassembled WGS sequence"/>
</dbReference>